<evidence type="ECO:0000313" key="1">
    <source>
        <dbReference type="EMBL" id="EJW98785.1"/>
    </source>
</evidence>
<sequence>MPAILMPGIKNNSIKRRMIAMAIRTMIINISIMFDVS</sequence>
<name>J9CFI8_9ZZZZ</name>
<reference evidence="1" key="1">
    <citation type="journal article" date="2012" name="PLoS ONE">
        <title>Gene sets for utilization of primary and secondary nutrition supplies in the distal gut of endangered iberian lynx.</title>
        <authorList>
            <person name="Alcaide M."/>
            <person name="Messina E."/>
            <person name="Richter M."/>
            <person name="Bargiela R."/>
            <person name="Peplies J."/>
            <person name="Huws S.A."/>
            <person name="Newbold C.J."/>
            <person name="Golyshin P.N."/>
            <person name="Simon M.A."/>
            <person name="Lopez G."/>
            <person name="Yakimov M.M."/>
            <person name="Ferrer M."/>
        </authorList>
    </citation>
    <scope>NUCLEOTIDE SEQUENCE</scope>
</reference>
<organism evidence="1">
    <name type="scientific">gut metagenome</name>
    <dbReference type="NCBI Taxonomy" id="749906"/>
    <lineage>
        <taxon>unclassified sequences</taxon>
        <taxon>metagenomes</taxon>
        <taxon>organismal metagenomes</taxon>
    </lineage>
</organism>
<comment type="caution">
    <text evidence="1">The sequence shown here is derived from an EMBL/GenBank/DDBJ whole genome shotgun (WGS) entry which is preliminary data.</text>
</comment>
<dbReference type="AlphaFoldDB" id="J9CFI8"/>
<protein>
    <submittedName>
        <fullName evidence="1">Uncharacterized protein</fullName>
    </submittedName>
</protein>
<proteinExistence type="predicted"/>
<accession>J9CFI8</accession>
<gene>
    <name evidence="1" type="ORF">EVA_13109</name>
</gene>
<dbReference type="EMBL" id="AMCI01004100">
    <property type="protein sequence ID" value="EJW98785.1"/>
    <property type="molecule type" value="Genomic_DNA"/>
</dbReference>